<gene>
    <name evidence="3" type="ORF">TWF679_005452</name>
</gene>
<evidence type="ECO:0000313" key="3">
    <source>
        <dbReference type="EMBL" id="KAF3213223.1"/>
    </source>
</evidence>
<feature type="region of interest" description="Disordered" evidence="1">
    <location>
        <begin position="1"/>
        <end position="547"/>
    </location>
</feature>
<feature type="compositionally biased region" description="Low complexity" evidence="1">
    <location>
        <begin position="79"/>
        <end position="95"/>
    </location>
</feature>
<feature type="compositionally biased region" description="Polar residues" evidence="1">
    <location>
        <begin position="63"/>
        <end position="78"/>
    </location>
</feature>
<feature type="compositionally biased region" description="Polar residues" evidence="1">
    <location>
        <begin position="191"/>
        <end position="203"/>
    </location>
</feature>
<accession>A0A8H8VC51</accession>
<feature type="compositionally biased region" description="Polar residues" evidence="1">
    <location>
        <begin position="101"/>
        <end position="113"/>
    </location>
</feature>
<feature type="compositionally biased region" description="Basic and acidic residues" evidence="1">
    <location>
        <begin position="435"/>
        <end position="447"/>
    </location>
</feature>
<dbReference type="OrthoDB" id="5423457at2759"/>
<feature type="compositionally biased region" description="Gly residues" evidence="1">
    <location>
        <begin position="498"/>
        <end position="514"/>
    </location>
</feature>
<sequence>MERWNYPGFFSKKSRSPKVSSGQDNDAGEAGEASGSTPAGDTATSGSGDAGSSSNIPASGSSQRQETPGSGSRNIENIPSTSGASASSSKPSGGKPKPPSLTLQTGKSSTKVNKTAGPPHAKSPSSPPKQEPTESLKSGLKDLSKKYPEGISSPLGWDDGGPAQEGKKKPKGQVRFGNVDVREISGSSGSFRSTPSQRDQAGGSTKPESERDYSPTSSFSPSSPSSLARRSPQKQGRDERGRGASASPSSLARKPSPTRRRSGGRFSSSLSPNPRGRKGNEEEDASSMRPMSPPRSRDTEKPRWAEKYAAFSKWKTKQEWKNAPESSEPARPLTQNEARNQTAWRTPHEAMAARESELAAREGKMIEKLSDLLSGEERRRERERSRDRAVEAAIRHEEEERGRATGVEASTSASRARQARRRSVDSKSRSPHSAIQDRDAMESDRRGSAGRSGSAGHSSSIGRSSTTRERPQGQPRGQSRGQSQEQSGGGPENSPTGSPGGSPGGGGSGGPGGDPRGDPEGNSQTPRGSDKPEKKPKDCKKDTAKKPSCKDRFLTKYRARVLKPKNGKLTKIPDRYRQAKSRELEAMSVPEKRLRKLLQIKRRLNQYGMLATVVTSVYLICFGVAWQEHHRWNNHDKEERPRTTSPFAMWCVCLVWICMATALNMLAIRTIFKLWLFGRKYKTWSYGEWKWQLFSKAGLVICILIGGVTLASFGGTVTMLREARTLEIERGYYVP</sequence>
<feature type="compositionally biased region" description="Low complexity" evidence="1">
    <location>
        <begin position="214"/>
        <end position="226"/>
    </location>
</feature>
<feature type="compositionally biased region" description="Low complexity" evidence="1">
    <location>
        <begin position="472"/>
        <end position="497"/>
    </location>
</feature>
<feature type="transmembrane region" description="Helical" evidence="2">
    <location>
        <begin position="697"/>
        <end position="720"/>
    </location>
</feature>
<feature type="compositionally biased region" description="Basic and acidic residues" evidence="1">
    <location>
        <begin position="528"/>
        <end position="547"/>
    </location>
</feature>
<dbReference type="AlphaFoldDB" id="A0A8H8VC51"/>
<keyword evidence="2" id="KW-1133">Transmembrane helix</keyword>
<feature type="compositionally biased region" description="Basic and acidic residues" evidence="1">
    <location>
        <begin position="131"/>
        <end position="148"/>
    </location>
</feature>
<feature type="compositionally biased region" description="Basic and acidic residues" evidence="1">
    <location>
        <begin position="346"/>
        <end position="403"/>
    </location>
</feature>
<reference evidence="3" key="1">
    <citation type="submission" date="2019-06" db="EMBL/GenBank/DDBJ databases">
        <authorList>
            <person name="Palmer J.M."/>
        </authorList>
    </citation>
    <scope>NUCLEOTIDE SEQUENCE</scope>
    <source>
        <strain evidence="3">TWF679</strain>
    </source>
</reference>
<evidence type="ECO:0000256" key="1">
    <source>
        <dbReference type="SAM" id="MobiDB-lite"/>
    </source>
</evidence>
<organism evidence="3 4">
    <name type="scientific">Orbilia oligospora</name>
    <name type="common">Nematode-trapping fungus</name>
    <name type="synonym">Arthrobotrys oligospora</name>
    <dbReference type="NCBI Taxonomy" id="2813651"/>
    <lineage>
        <taxon>Eukaryota</taxon>
        <taxon>Fungi</taxon>
        <taxon>Dikarya</taxon>
        <taxon>Ascomycota</taxon>
        <taxon>Pezizomycotina</taxon>
        <taxon>Orbiliomycetes</taxon>
        <taxon>Orbiliales</taxon>
        <taxon>Orbiliaceae</taxon>
        <taxon>Orbilia</taxon>
    </lineage>
</organism>
<keyword evidence="2" id="KW-0812">Transmembrane</keyword>
<protein>
    <submittedName>
        <fullName evidence="3">Uncharacterized protein</fullName>
    </submittedName>
</protein>
<dbReference type="Proteomes" id="UP000614610">
    <property type="component" value="Unassembled WGS sequence"/>
</dbReference>
<comment type="caution">
    <text evidence="3">The sequence shown here is derived from an EMBL/GenBank/DDBJ whole genome shotgun (WGS) entry which is preliminary data.</text>
</comment>
<feature type="compositionally biased region" description="Basic and acidic residues" evidence="1">
    <location>
        <begin position="295"/>
        <end position="306"/>
    </location>
</feature>
<feature type="compositionally biased region" description="Low complexity" evidence="1">
    <location>
        <begin position="39"/>
        <end position="62"/>
    </location>
</feature>
<feature type="compositionally biased region" description="Low complexity" evidence="1">
    <location>
        <begin position="449"/>
        <end position="465"/>
    </location>
</feature>
<evidence type="ECO:0000256" key="2">
    <source>
        <dbReference type="SAM" id="Phobius"/>
    </source>
</evidence>
<dbReference type="EMBL" id="WIWT01000026">
    <property type="protein sequence ID" value="KAF3213223.1"/>
    <property type="molecule type" value="Genomic_DNA"/>
</dbReference>
<name>A0A8H8VC51_ORBOL</name>
<keyword evidence="2" id="KW-0472">Membrane</keyword>
<feature type="transmembrane region" description="Helical" evidence="2">
    <location>
        <begin position="607"/>
        <end position="626"/>
    </location>
</feature>
<proteinExistence type="predicted"/>
<feature type="compositionally biased region" description="Polar residues" evidence="1">
    <location>
        <begin position="333"/>
        <end position="344"/>
    </location>
</feature>
<evidence type="ECO:0000313" key="4">
    <source>
        <dbReference type="Proteomes" id="UP000614610"/>
    </source>
</evidence>
<feature type="transmembrane region" description="Helical" evidence="2">
    <location>
        <begin position="647"/>
        <end position="677"/>
    </location>
</feature>